<dbReference type="InterPro" id="IPR003660">
    <property type="entry name" value="HAMP_dom"/>
</dbReference>
<dbReference type="Proteomes" id="UP000198558">
    <property type="component" value="Unassembled WGS sequence"/>
</dbReference>
<dbReference type="SUPFAM" id="SSF158472">
    <property type="entry name" value="HAMP domain-like"/>
    <property type="match status" value="1"/>
</dbReference>
<accession>A0A1I0BRA3</accession>
<keyword evidence="8" id="KW-0547">Nucleotide-binding</keyword>
<gene>
    <name evidence="17" type="ORF">SAMN04489758_101239</name>
</gene>
<dbReference type="Gene3D" id="6.10.340.10">
    <property type="match status" value="1"/>
</dbReference>
<dbReference type="GO" id="GO:0005524">
    <property type="term" value="F:ATP binding"/>
    <property type="evidence" value="ECO:0007669"/>
    <property type="project" value="UniProtKB-KW"/>
</dbReference>
<dbReference type="Pfam" id="PF00672">
    <property type="entry name" value="HAMP"/>
    <property type="match status" value="1"/>
</dbReference>
<evidence type="ECO:0000256" key="2">
    <source>
        <dbReference type="ARBA" id="ARBA00004651"/>
    </source>
</evidence>
<dbReference type="Gene3D" id="3.30.565.10">
    <property type="entry name" value="Histidine kinase-like ATPase, C-terminal domain"/>
    <property type="match status" value="1"/>
</dbReference>
<dbReference type="InterPro" id="IPR036097">
    <property type="entry name" value="HisK_dim/P_sf"/>
</dbReference>
<keyword evidence="13 14" id="KW-0472">Membrane</keyword>
<keyword evidence="7 14" id="KW-0812">Transmembrane</keyword>
<dbReference type="OrthoDB" id="3436at2"/>
<keyword evidence="12" id="KW-0902">Two-component regulatory system</keyword>
<dbReference type="InterPro" id="IPR004358">
    <property type="entry name" value="Sig_transdc_His_kin-like_C"/>
</dbReference>
<sequence length="464" mass="52960">MMKSIYGKLICGFLITIVFSFSVAGYVALRSNYDQIADMAQNELSATSEYVVGILNSLEDTNINDIMDQYAISSEINITLYSPNYGYYTYGGNKYAPSKEMMKRYYYDDSKNGCYAEQKSIQSYGSKTNIRDMDVYVYVQKDTSYEKSIFANSAVLILGCVFLSGNLVFIAIADIIVKPITRLTNATKELSKGNYSVRVNYVGDDEISRLNQGFNQMAQQLAKQEETRQKFISDISHEFQTPLTAIQGFANILKEEDLPKEQRQKYADIILFHSKRLSTLSKNMLQLTLLEREEVELEFTTFSIVEQLLRVISTQENQAILKDIEIEFERPRKDAMVYGDEQRLEQVWINIISNAIKYTDKGGLITIRVKKTSREVEVSIEDTGHGMSKEVISHIFERFYREDKARSVEGNGLGLSIVKSIIDLHHGNIDVISQVDVGSTFIIKLPSERKSFDLKEKLSLNRKD</sequence>
<evidence type="ECO:0000256" key="8">
    <source>
        <dbReference type="ARBA" id="ARBA00022741"/>
    </source>
</evidence>
<evidence type="ECO:0000256" key="12">
    <source>
        <dbReference type="ARBA" id="ARBA00023012"/>
    </source>
</evidence>
<evidence type="ECO:0000256" key="9">
    <source>
        <dbReference type="ARBA" id="ARBA00022777"/>
    </source>
</evidence>
<dbReference type="SMART" id="SM00387">
    <property type="entry name" value="HATPase_c"/>
    <property type="match status" value="1"/>
</dbReference>
<evidence type="ECO:0000259" key="16">
    <source>
        <dbReference type="PROSITE" id="PS50885"/>
    </source>
</evidence>
<evidence type="ECO:0000259" key="15">
    <source>
        <dbReference type="PROSITE" id="PS50109"/>
    </source>
</evidence>
<dbReference type="GeneID" id="78287281"/>
<comment type="subcellular location">
    <subcellularLocation>
        <location evidence="2">Cell membrane</location>
        <topology evidence="2">Multi-pass membrane protein</topology>
    </subcellularLocation>
</comment>
<evidence type="ECO:0000256" key="6">
    <source>
        <dbReference type="ARBA" id="ARBA00022679"/>
    </source>
</evidence>
<dbReference type="CDD" id="cd06225">
    <property type="entry name" value="HAMP"/>
    <property type="match status" value="1"/>
</dbReference>
<evidence type="ECO:0000256" key="10">
    <source>
        <dbReference type="ARBA" id="ARBA00022840"/>
    </source>
</evidence>
<feature type="transmembrane region" description="Helical" evidence="14">
    <location>
        <begin position="149"/>
        <end position="173"/>
    </location>
</feature>
<dbReference type="PROSITE" id="PS50109">
    <property type="entry name" value="HIS_KIN"/>
    <property type="match status" value="1"/>
</dbReference>
<keyword evidence="6" id="KW-0808">Transferase</keyword>
<dbReference type="InterPro" id="IPR005467">
    <property type="entry name" value="His_kinase_dom"/>
</dbReference>
<dbReference type="PANTHER" id="PTHR45528:SF1">
    <property type="entry name" value="SENSOR HISTIDINE KINASE CPXA"/>
    <property type="match status" value="1"/>
</dbReference>
<keyword evidence="18" id="KW-1185">Reference proteome</keyword>
<feature type="domain" description="Histidine kinase" evidence="15">
    <location>
        <begin position="234"/>
        <end position="449"/>
    </location>
</feature>
<dbReference type="PROSITE" id="PS50885">
    <property type="entry name" value="HAMP"/>
    <property type="match status" value="1"/>
</dbReference>
<feature type="domain" description="HAMP" evidence="16">
    <location>
        <begin position="174"/>
        <end position="226"/>
    </location>
</feature>
<evidence type="ECO:0000313" key="17">
    <source>
        <dbReference type="EMBL" id="SET09578.1"/>
    </source>
</evidence>
<organism evidence="17 18">
    <name type="scientific">Thomasclavelia cocleata</name>
    <dbReference type="NCBI Taxonomy" id="69824"/>
    <lineage>
        <taxon>Bacteria</taxon>
        <taxon>Bacillati</taxon>
        <taxon>Bacillota</taxon>
        <taxon>Erysipelotrichia</taxon>
        <taxon>Erysipelotrichales</taxon>
        <taxon>Coprobacillaceae</taxon>
        <taxon>Thomasclavelia</taxon>
    </lineage>
</organism>
<reference evidence="18" key="1">
    <citation type="submission" date="2016-10" db="EMBL/GenBank/DDBJ databases">
        <authorList>
            <person name="Varghese N."/>
            <person name="Submissions S."/>
        </authorList>
    </citation>
    <scope>NUCLEOTIDE SEQUENCE [LARGE SCALE GENOMIC DNA]</scope>
    <source>
        <strain evidence="18">DSM 1551</strain>
    </source>
</reference>
<keyword evidence="11 14" id="KW-1133">Transmembrane helix</keyword>
<keyword evidence="5" id="KW-0597">Phosphoprotein</keyword>
<dbReference type="GO" id="GO:0005886">
    <property type="term" value="C:plasma membrane"/>
    <property type="evidence" value="ECO:0007669"/>
    <property type="project" value="UniProtKB-SubCell"/>
</dbReference>
<evidence type="ECO:0000256" key="1">
    <source>
        <dbReference type="ARBA" id="ARBA00000085"/>
    </source>
</evidence>
<dbReference type="GO" id="GO:0000155">
    <property type="term" value="F:phosphorelay sensor kinase activity"/>
    <property type="evidence" value="ECO:0007669"/>
    <property type="project" value="InterPro"/>
</dbReference>
<keyword evidence="10" id="KW-0067">ATP-binding</keyword>
<dbReference type="PRINTS" id="PR00344">
    <property type="entry name" value="BCTRLSENSOR"/>
</dbReference>
<dbReference type="SUPFAM" id="SSF55874">
    <property type="entry name" value="ATPase domain of HSP90 chaperone/DNA topoisomerase II/histidine kinase"/>
    <property type="match status" value="1"/>
</dbReference>
<dbReference type="InterPro" id="IPR050398">
    <property type="entry name" value="HssS/ArlS-like"/>
</dbReference>
<dbReference type="Pfam" id="PF02518">
    <property type="entry name" value="HATPase_c"/>
    <property type="match status" value="1"/>
</dbReference>
<dbReference type="AlphaFoldDB" id="A0A1I0BRA3"/>
<evidence type="ECO:0000256" key="14">
    <source>
        <dbReference type="SAM" id="Phobius"/>
    </source>
</evidence>
<evidence type="ECO:0000256" key="7">
    <source>
        <dbReference type="ARBA" id="ARBA00022692"/>
    </source>
</evidence>
<evidence type="ECO:0000256" key="11">
    <source>
        <dbReference type="ARBA" id="ARBA00022989"/>
    </source>
</evidence>
<evidence type="ECO:0000256" key="3">
    <source>
        <dbReference type="ARBA" id="ARBA00012438"/>
    </source>
</evidence>
<evidence type="ECO:0000256" key="4">
    <source>
        <dbReference type="ARBA" id="ARBA00022475"/>
    </source>
</evidence>
<dbReference type="FunFam" id="3.30.565.10:FF:000006">
    <property type="entry name" value="Sensor histidine kinase WalK"/>
    <property type="match status" value="1"/>
</dbReference>
<dbReference type="SMART" id="SM00304">
    <property type="entry name" value="HAMP"/>
    <property type="match status" value="1"/>
</dbReference>
<dbReference type="EC" id="2.7.13.3" evidence="3"/>
<dbReference type="SUPFAM" id="SSF47384">
    <property type="entry name" value="Homodimeric domain of signal transducing histidine kinase"/>
    <property type="match status" value="1"/>
</dbReference>
<dbReference type="InterPro" id="IPR003661">
    <property type="entry name" value="HisK_dim/P_dom"/>
</dbReference>
<evidence type="ECO:0000256" key="5">
    <source>
        <dbReference type="ARBA" id="ARBA00022553"/>
    </source>
</evidence>
<dbReference type="InterPro" id="IPR036890">
    <property type="entry name" value="HATPase_C_sf"/>
</dbReference>
<dbReference type="EMBL" id="FOIN01000001">
    <property type="protein sequence ID" value="SET09578.1"/>
    <property type="molecule type" value="Genomic_DNA"/>
</dbReference>
<name>A0A1I0BRA3_9FIRM</name>
<dbReference type="SMART" id="SM00388">
    <property type="entry name" value="HisKA"/>
    <property type="match status" value="1"/>
</dbReference>
<dbReference type="InterPro" id="IPR003594">
    <property type="entry name" value="HATPase_dom"/>
</dbReference>
<protein>
    <recommendedName>
        <fullName evidence="3">histidine kinase</fullName>
        <ecNumber evidence="3">2.7.13.3</ecNumber>
    </recommendedName>
</protein>
<keyword evidence="9 17" id="KW-0418">Kinase</keyword>
<dbReference type="Pfam" id="PF00512">
    <property type="entry name" value="HisKA"/>
    <property type="match status" value="1"/>
</dbReference>
<feature type="transmembrane region" description="Helical" evidence="14">
    <location>
        <begin position="6"/>
        <end position="29"/>
    </location>
</feature>
<dbReference type="FunFam" id="1.10.287.130:FF:000001">
    <property type="entry name" value="Two-component sensor histidine kinase"/>
    <property type="match status" value="1"/>
</dbReference>
<evidence type="ECO:0000256" key="13">
    <source>
        <dbReference type="ARBA" id="ARBA00023136"/>
    </source>
</evidence>
<dbReference type="PANTHER" id="PTHR45528">
    <property type="entry name" value="SENSOR HISTIDINE KINASE CPXA"/>
    <property type="match status" value="1"/>
</dbReference>
<evidence type="ECO:0000313" key="18">
    <source>
        <dbReference type="Proteomes" id="UP000198558"/>
    </source>
</evidence>
<dbReference type="Gene3D" id="1.10.287.130">
    <property type="match status" value="1"/>
</dbReference>
<dbReference type="CDD" id="cd00082">
    <property type="entry name" value="HisKA"/>
    <property type="match status" value="1"/>
</dbReference>
<keyword evidence="4" id="KW-1003">Cell membrane</keyword>
<dbReference type="CDD" id="cd00075">
    <property type="entry name" value="HATPase"/>
    <property type="match status" value="1"/>
</dbReference>
<proteinExistence type="predicted"/>
<comment type="catalytic activity">
    <reaction evidence="1">
        <text>ATP + protein L-histidine = ADP + protein N-phospho-L-histidine.</text>
        <dbReference type="EC" id="2.7.13.3"/>
    </reaction>
</comment>
<dbReference type="RefSeq" id="WP_092351650.1">
    <property type="nucleotide sequence ID" value="NZ_CASVCK010000002.1"/>
</dbReference>